<feature type="compositionally biased region" description="Low complexity" evidence="1">
    <location>
        <begin position="72"/>
        <end position="81"/>
    </location>
</feature>
<gene>
    <name evidence="3" type="ORF">ISN45_Aa01g009600</name>
</gene>
<evidence type="ECO:0000256" key="1">
    <source>
        <dbReference type="SAM" id="MobiDB-lite"/>
    </source>
</evidence>
<evidence type="ECO:0000313" key="3">
    <source>
        <dbReference type="EMBL" id="KAG7591989.1"/>
    </source>
</evidence>
<dbReference type="Proteomes" id="UP000694240">
    <property type="component" value="Chromosome 6"/>
</dbReference>
<feature type="region of interest" description="Disordered" evidence="1">
    <location>
        <begin position="47"/>
        <end position="81"/>
    </location>
</feature>
<name>A0A8T2BZC3_9BRAS</name>
<feature type="signal peptide" evidence="2">
    <location>
        <begin position="1"/>
        <end position="25"/>
    </location>
</feature>
<evidence type="ECO:0000256" key="2">
    <source>
        <dbReference type="SAM" id="SignalP"/>
    </source>
</evidence>
<sequence length="114" mass="12430">MKRYCSAALVLLLVAFFSSKHSVEGRSLLTQSGQAVRDYFHISKEMKKEPLRGEKDSFRKIPSTGSNPIPNSSDMSASQSSSSLTVTLDSINTKGSQVLKSEYAVRGETVNIGQ</sequence>
<comment type="caution">
    <text evidence="3">The sequence shown here is derived from an EMBL/GenBank/DDBJ whole genome shotgun (WGS) entry which is preliminary data.</text>
</comment>
<proteinExistence type="predicted"/>
<accession>A0A8T2BZC3</accession>
<dbReference type="AlphaFoldDB" id="A0A8T2BZC3"/>
<keyword evidence="4" id="KW-1185">Reference proteome</keyword>
<feature type="compositionally biased region" description="Basic and acidic residues" evidence="1">
    <location>
        <begin position="47"/>
        <end position="59"/>
    </location>
</feature>
<reference evidence="3 4" key="1">
    <citation type="submission" date="2020-12" db="EMBL/GenBank/DDBJ databases">
        <title>Concerted genomic and epigenomic changes stabilize Arabidopsis allopolyploids.</title>
        <authorList>
            <person name="Chen Z."/>
        </authorList>
    </citation>
    <scope>NUCLEOTIDE SEQUENCE [LARGE SCALE GENOMIC DNA]</scope>
    <source>
        <strain evidence="3">Allo738</strain>
        <tissue evidence="3">Leaf</tissue>
    </source>
</reference>
<dbReference type="EMBL" id="JAEFBK010000006">
    <property type="protein sequence ID" value="KAG7591989.1"/>
    <property type="molecule type" value="Genomic_DNA"/>
</dbReference>
<evidence type="ECO:0000313" key="4">
    <source>
        <dbReference type="Proteomes" id="UP000694240"/>
    </source>
</evidence>
<feature type="chain" id="PRO_5035772138" evidence="2">
    <location>
        <begin position="26"/>
        <end position="114"/>
    </location>
</feature>
<keyword evidence="2" id="KW-0732">Signal</keyword>
<protein>
    <submittedName>
        <fullName evidence="3">Uncharacterized protein</fullName>
    </submittedName>
</protein>
<organism evidence="3 4">
    <name type="scientific">Arabidopsis thaliana x Arabidopsis arenosa</name>
    <dbReference type="NCBI Taxonomy" id="1240361"/>
    <lineage>
        <taxon>Eukaryota</taxon>
        <taxon>Viridiplantae</taxon>
        <taxon>Streptophyta</taxon>
        <taxon>Embryophyta</taxon>
        <taxon>Tracheophyta</taxon>
        <taxon>Spermatophyta</taxon>
        <taxon>Magnoliopsida</taxon>
        <taxon>eudicotyledons</taxon>
        <taxon>Gunneridae</taxon>
        <taxon>Pentapetalae</taxon>
        <taxon>rosids</taxon>
        <taxon>malvids</taxon>
        <taxon>Brassicales</taxon>
        <taxon>Brassicaceae</taxon>
        <taxon>Camelineae</taxon>
        <taxon>Arabidopsis</taxon>
    </lineage>
</organism>